<feature type="compositionally biased region" description="Basic and acidic residues" evidence="6">
    <location>
        <begin position="551"/>
        <end position="566"/>
    </location>
</feature>
<feature type="compositionally biased region" description="Low complexity" evidence="6">
    <location>
        <begin position="804"/>
        <end position="817"/>
    </location>
</feature>
<evidence type="ECO:0000256" key="6">
    <source>
        <dbReference type="SAM" id="MobiDB-lite"/>
    </source>
</evidence>
<dbReference type="OrthoDB" id="442460at2759"/>
<accession>A0A317W686</accession>
<feature type="region of interest" description="Disordered" evidence="6">
    <location>
        <begin position="312"/>
        <end position="397"/>
    </location>
</feature>
<keyword evidence="3" id="KW-0645">Protease</keyword>
<feature type="compositionally biased region" description="Polar residues" evidence="6">
    <location>
        <begin position="1148"/>
        <end position="1158"/>
    </location>
</feature>
<feature type="compositionally biased region" description="Basic and acidic residues" evidence="6">
    <location>
        <begin position="106"/>
        <end position="117"/>
    </location>
</feature>
<dbReference type="InterPro" id="IPR003653">
    <property type="entry name" value="Peptidase_C48_C"/>
</dbReference>
<feature type="compositionally biased region" description="Basic and acidic residues" evidence="6">
    <location>
        <begin position="20"/>
        <end position="30"/>
    </location>
</feature>
<dbReference type="InterPro" id="IPR038765">
    <property type="entry name" value="Papain-like_cys_pep_sf"/>
</dbReference>
<feature type="compositionally biased region" description="Low complexity" evidence="6">
    <location>
        <begin position="589"/>
        <end position="601"/>
    </location>
</feature>
<evidence type="ECO:0000256" key="1">
    <source>
        <dbReference type="ARBA" id="ARBA00005234"/>
    </source>
</evidence>
<dbReference type="Proteomes" id="UP000247233">
    <property type="component" value="Unassembled WGS sequence"/>
</dbReference>
<reference evidence="8 9" key="1">
    <citation type="submission" date="2016-12" db="EMBL/GenBank/DDBJ databases">
        <title>The genomes of Aspergillus section Nigri reveals drivers in fungal speciation.</title>
        <authorList>
            <consortium name="DOE Joint Genome Institute"/>
            <person name="Vesth T.C."/>
            <person name="Nybo J."/>
            <person name="Theobald S."/>
            <person name="Brandl J."/>
            <person name="Frisvad J.C."/>
            <person name="Nielsen K.F."/>
            <person name="Lyhne E.K."/>
            <person name="Kogle M.E."/>
            <person name="Kuo A."/>
            <person name="Riley R."/>
            <person name="Clum A."/>
            <person name="Nolan M."/>
            <person name="Lipzen A."/>
            <person name="Salamov A."/>
            <person name="Henrissat B."/>
            <person name="Wiebenga A."/>
            <person name="De Vries R.P."/>
            <person name="Grigoriev I.V."/>
            <person name="Mortensen U.H."/>
            <person name="Andersen M.R."/>
            <person name="Baker S.E."/>
        </authorList>
    </citation>
    <scope>NUCLEOTIDE SEQUENCE [LARGE SCALE GENOMIC DNA]</scope>
    <source>
        <strain evidence="8 9">CBS 117.55</strain>
    </source>
</reference>
<dbReference type="GO" id="GO:0006508">
    <property type="term" value="P:proteolysis"/>
    <property type="evidence" value="ECO:0007669"/>
    <property type="project" value="UniProtKB-KW"/>
</dbReference>
<dbReference type="GO" id="GO:0005737">
    <property type="term" value="C:cytoplasm"/>
    <property type="evidence" value="ECO:0007669"/>
    <property type="project" value="TreeGrafter"/>
</dbReference>
<keyword evidence="9" id="KW-1185">Reference proteome</keyword>
<dbReference type="PANTHER" id="PTHR46896:SF3">
    <property type="entry name" value="FI06413P-RELATED"/>
    <property type="match status" value="1"/>
</dbReference>
<evidence type="ECO:0000256" key="5">
    <source>
        <dbReference type="ARBA" id="ARBA00022801"/>
    </source>
</evidence>
<dbReference type="STRING" id="1448321.A0A317W686"/>
<dbReference type="GeneID" id="37063415"/>
<keyword evidence="4" id="KW-0833">Ubl conjugation pathway</keyword>
<evidence type="ECO:0000313" key="9">
    <source>
        <dbReference type="Proteomes" id="UP000247233"/>
    </source>
</evidence>
<evidence type="ECO:0000313" key="8">
    <source>
        <dbReference type="EMBL" id="PWY79660.1"/>
    </source>
</evidence>
<dbReference type="GO" id="GO:0070139">
    <property type="term" value="F:SUMO-specific endopeptidase activity"/>
    <property type="evidence" value="ECO:0007669"/>
    <property type="project" value="TreeGrafter"/>
</dbReference>
<feature type="region of interest" description="Disordered" evidence="6">
    <location>
        <begin position="526"/>
        <end position="633"/>
    </location>
</feature>
<dbReference type="GO" id="GO:0016926">
    <property type="term" value="P:protein desumoylation"/>
    <property type="evidence" value="ECO:0007669"/>
    <property type="project" value="TreeGrafter"/>
</dbReference>
<evidence type="ECO:0000259" key="7">
    <source>
        <dbReference type="PROSITE" id="PS50600"/>
    </source>
</evidence>
<feature type="region of interest" description="Disordered" evidence="6">
    <location>
        <begin position="782"/>
        <end position="835"/>
    </location>
</feature>
<feature type="region of interest" description="Disordered" evidence="6">
    <location>
        <begin position="848"/>
        <end position="904"/>
    </location>
</feature>
<protein>
    <submittedName>
        <fullName evidence="8">Cysteine proteinase</fullName>
    </submittedName>
</protein>
<feature type="compositionally biased region" description="Acidic residues" evidence="6">
    <location>
        <begin position="860"/>
        <end position="870"/>
    </location>
</feature>
<gene>
    <name evidence="8" type="ORF">BO70DRAFT_338053</name>
</gene>
<feature type="compositionally biased region" description="Acidic residues" evidence="6">
    <location>
        <begin position="1180"/>
        <end position="1189"/>
    </location>
</feature>
<feature type="compositionally biased region" description="Polar residues" evidence="6">
    <location>
        <begin position="63"/>
        <end position="81"/>
    </location>
</feature>
<dbReference type="GO" id="GO:0005634">
    <property type="term" value="C:nucleus"/>
    <property type="evidence" value="ECO:0007669"/>
    <property type="project" value="TreeGrafter"/>
</dbReference>
<name>A0A317W686_9EURO</name>
<feature type="compositionally biased region" description="Basic and acidic residues" evidence="6">
    <location>
        <begin position="1097"/>
        <end position="1107"/>
    </location>
</feature>
<feature type="compositionally biased region" description="Basic residues" evidence="6">
    <location>
        <begin position="232"/>
        <end position="241"/>
    </location>
</feature>
<evidence type="ECO:0000256" key="4">
    <source>
        <dbReference type="ARBA" id="ARBA00022786"/>
    </source>
</evidence>
<feature type="domain" description="Ubiquitin-like protease family profile" evidence="7">
    <location>
        <begin position="671"/>
        <end position="979"/>
    </location>
</feature>
<feature type="compositionally biased region" description="Basic and acidic residues" evidence="6">
    <location>
        <begin position="213"/>
        <end position="226"/>
    </location>
</feature>
<feature type="compositionally biased region" description="Basic and acidic residues" evidence="6">
    <location>
        <begin position="352"/>
        <end position="375"/>
    </location>
</feature>
<comment type="similarity">
    <text evidence="1">Belongs to the peptidase C48 family.</text>
</comment>
<comment type="caution">
    <text evidence="8">The sequence shown here is derived from an EMBL/GenBank/DDBJ whole genome shotgun (WGS) entry which is preliminary data.</text>
</comment>
<proteinExistence type="inferred from homology"/>
<keyword evidence="2" id="KW-0597">Phosphoprotein</keyword>
<dbReference type="EMBL" id="MSFL01000015">
    <property type="protein sequence ID" value="PWY79660.1"/>
    <property type="molecule type" value="Genomic_DNA"/>
</dbReference>
<sequence>MPLFDKLSEYLPLWTLPHPAGDHPPLDDSARSPPPSDAIFQPIQRTQTSGASPADSPVESGSRLPQSVESVPESTPASSNAEGLRYYREPRPVRPKYRQPFPRSESGMRRLPGEKSSHTTQLRPSELQDELRLFPPSKRNNTTQAGAAAGYIGPEQSKKRRRQDYSDTSFKKPINLSDDVERPARAPHPGAEHSSRMSPTLSHSPRKKRKQRDNRPTKVKEFRDIEDIVSPRVHRSPKRGAKACQKSPSEDEHEERFTENAAKARRKASSLLGNDAPEPDKLGKPTKHQVFESVEIVNTQLSAVGKCGAKKNRTIENPIQMETRRRTPDSRESSDELQGAVTVQIPSFSGGDLRRRVRSDSEVEEHPATGKRQPDIRPTVFESPESGPQRKQKKKSVKSSKVVLTRFFNVVFVRLGSIEQEASADEPVELDVNLTHRSISLTDEDATKSFILPFTKILSIMKGNSPSHKVRLQLSKMSGIDQRVDVEFVSARVKEEFCSFLTGQNFRIDSRDGEWLDKAFNKARRELKQSSNGMKRPAESAPDPISAKQPDSAKRVKLTDALRDAAKPSGASRECANPSITAAKPNETSQPKKSPSPSPQQLTENTVSAAAKKSKLSSDRATRAMVRRPTTATVVCDDSDDDLAQQQPLPDGQAERWHIPLVYPPSGKKKAEVTMSDLIRLGDNEFLNDNLIGFYIRFLQEHLDRTNKETAQRVYFYNSFFYHNLTNRPRGTRAINYEGVQKWTRTVDIFSHDYVVVPINENAHWYVAIICNLPSLQGIANKEPAPGGSAEVETETSVPPDSQVQEVPETPEPEVAPNQDKTEEQTPGTDSSTEKLAKQSLAFMSLEQGAEKGKGKEDPSASEEWPEQEDMPVKPPKTLSNIADTGASGLAANPRKTKTKRSGPRYDACQPIIITFDSLDLTRSPTIRCLREYLFEEAKSKRGVEIDKTLIKGMTARGIPLQPNFSDCGLYLLAYLEKFVQDPDLFIRKLLHKEMDSENDWPVLKSGLLRSRLRKFLDALYDEQELLKRQEFDPKTTMVDRKPICYLLKTSVSAAEAKREKKKSPLRKEKSPSGEAKSGSDARGSSATGSDANGRVNAKEGKSDKPRKPSPQSPTVDVKRAPTPSEPRDTNTAKQSLEPEVVLVPDSQPETTPSTTERQAPGPRPRPRSPERKPSSQTINDEEVEDSSPEDIVTAVAVPVETQVRGTPPPSAPVRPRAKQC</sequence>
<dbReference type="AlphaFoldDB" id="A0A317W686"/>
<feature type="compositionally biased region" description="Basic and acidic residues" evidence="6">
    <location>
        <begin position="849"/>
        <end position="859"/>
    </location>
</feature>
<dbReference type="PANTHER" id="PTHR46896">
    <property type="entry name" value="SENTRIN-SPECIFIC PROTEASE"/>
    <property type="match status" value="1"/>
</dbReference>
<feature type="compositionally biased region" description="Basic and acidic residues" evidence="6">
    <location>
        <begin position="179"/>
        <end position="195"/>
    </location>
</feature>
<evidence type="ECO:0000256" key="2">
    <source>
        <dbReference type="ARBA" id="ARBA00022553"/>
    </source>
</evidence>
<feature type="region of interest" description="Disordered" evidence="6">
    <location>
        <begin position="14"/>
        <end position="287"/>
    </location>
</feature>
<dbReference type="PROSITE" id="PS50600">
    <property type="entry name" value="ULP_PROTEASE"/>
    <property type="match status" value="1"/>
</dbReference>
<feature type="region of interest" description="Disordered" evidence="6">
    <location>
        <begin position="1056"/>
        <end position="1221"/>
    </location>
</feature>
<organism evidence="8 9">
    <name type="scientific">Aspergillus heteromorphus CBS 117.55</name>
    <dbReference type="NCBI Taxonomy" id="1448321"/>
    <lineage>
        <taxon>Eukaryota</taxon>
        <taxon>Fungi</taxon>
        <taxon>Dikarya</taxon>
        <taxon>Ascomycota</taxon>
        <taxon>Pezizomycotina</taxon>
        <taxon>Eurotiomycetes</taxon>
        <taxon>Eurotiomycetidae</taxon>
        <taxon>Eurotiales</taxon>
        <taxon>Aspergillaceae</taxon>
        <taxon>Aspergillus</taxon>
        <taxon>Aspergillus subgen. Circumdati</taxon>
    </lineage>
</organism>
<dbReference type="Pfam" id="PF02902">
    <property type="entry name" value="Peptidase_C48"/>
    <property type="match status" value="1"/>
</dbReference>
<dbReference type="VEuPathDB" id="FungiDB:BO70DRAFT_338053"/>
<dbReference type="Gene3D" id="3.40.395.10">
    <property type="entry name" value="Adenoviral Proteinase, Chain A"/>
    <property type="match status" value="1"/>
</dbReference>
<feature type="compositionally biased region" description="Basic and acidic residues" evidence="6">
    <location>
        <begin position="322"/>
        <end position="334"/>
    </location>
</feature>
<evidence type="ECO:0000256" key="3">
    <source>
        <dbReference type="ARBA" id="ARBA00022670"/>
    </source>
</evidence>
<dbReference type="RefSeq" id="XP_025398683.1">
    <property type="nucleotide sequence ID" value="XM_025541178.1"/>
</dbReference>
<dbReference type="InterPro" id="IPR051947">
    <property type="entry name" value="Sentrin-specific_protease"/>
</dbReference>
<keyword evidence="5" id="KW-0378">Hydrolase</keyword>
<dbReference type="SUPFAM" id="SSF54001">
    <property type="entry name" value="Cysteine proteinases"/>
    <property type="match status" value="1"/>
</dbReference>
<feature type="compositionally biased region" description="Basic and acidic residues" evidence="6">
    <location>
        <begin position="248"/>
        <end position="258"/>
    </location>
</feature>